<protein>
    <submittedName>
        <fullName evidence="1">Uncharacterized protein</fullName>
    </submittedName>
</protein>
<reference evidence="1 2" key="1">
    <citation type="submission" date="2007-06" db="EMBL/GenBank/DDBJ databases">
        <authorList>
            <person name="Shimkets L."/>
            <person name="Ferriera S."/>
            <person name="Johnson J."/>
            <person name="Kravitz S."/>
            <person name="Beeson K."/>
            <person name="Sutton G."/>
            <person name="Rogers Y.-H."/>
            <person name="Friedman R."/>
            <person name="Frazier M."/>
            <person name="Venter J.C."/>
        </authorList>
    </citation>
    <scope>NUCLEOTIDE SEQUENCE [LARGE SCALE GENOMIC DNA]</scope>
    <source>
        <strain evidence="1 2">SIR-1</strain>
    </source>
</reference>
<gene>
    <name evidence="1" type="ORF">PPSIR1_01652</name>
</gene>
<dbReference type="RefSeq" id="WP_006973026.1">
    <property type="nucleotide sequence ID" value="NZ_ABCS01000039.1"/>
</dbReference>
<evidence type="ECO:0000313" key="1">
    <source>
        <dbReference type="EMBL" id="EDM77891.1"/>
    </source>
</evidence>
<dbReference type="STRING" id="391625.PPSIR1_01652"/>
<keyword evidence="2" id="KW-1185">Reference proteome</keyword>
<dbReference type="EMBL" id="ABCS01000039">
    <property type="protein sequence ID" value="EDM77891.1"/>
    <property type="molecule type" value="Genomic_DNA"/>
</dbReference>
<sequence>MPALANSLTFPRARAALIALACLGPACDEEPEPDPYAERVRADIEACQAALLELAHCGPEPECFPNVSMDIPFSLEVLAGCAISACAAESPEEVDQCRYEVATIPGPTCAAARSLCEFGDLEDSWAALDGAASG</sequence>
<dbReference type="AlphaFoldDB" id="A6G8I1"/>
<dbReference type="OrthoDB" id="9909759at2"/>
<organism evidence="1 2">
    <name type="scientific">Plesiocystis pacifica SIR-1</name>
    <dbReference type="NCBI Taxonomy" id="391625"/>
    <lineage>
        <taxon>Bacteria</taxon>
        <taxon>Pseudomonadati</taxon>
        <taxon>Myxococcota</taxon>
        <taxon>Polyangia</taxon>
        <taxon>Nannocystales</taxon>
        <taxon>Nannocystaceae</taxon>
        <taxon>Plesiocystis</taxon>
    </lineage>
</organism>
<accession>A6G8I1</accession>
<dbReference type="Proteomes" id="UP000005801">
    <property type="component" value="Unassembled WGS sequence"/>
</dbReference>
<name>A6G8I1_9BACT</name>
<comment type="caution">
    <text evidence="1">The sequence shown here is derived from an EMBL/GenBank/DDBJ whole genome shotgun (WGS) entry which is preliminary data.</text>
</comment>
<proteinExistence type="predicted"/>
<evidence type="ECO:0000313" key="2">
    <source>
        <dbReference type="Proteomes" id="UP000005801"/>
    </source>
</evidence>